<sequence>MNPAPFVLAIILGFSGELLVFSHWNTSISRFSGDLLVLTPLNTSIHQISADLLVLTPLNTNMNQISGDLLAPGIKITAQPAFIQLLFHKSHG</sequence>
<dbReference type="Proteomes" id="UP000219412">
    <property type="component" value="Unassembled WGS sequence"/>
</dbReference>
<evidence type="ECO:0000313" key="1">
    <source>
        <dbReference type="EMBL" id="SOC41809.1"/>
    </source>
</evidence>
<accession>A0A285UIY5</accession>
<dbReference type="AlphaFoldDB" id="A0A285UIY5"/>
<organism evidence="1 2">
    <name type="scientific">Salinicoccus kekensis</name>
    <dbReference type="NCBI Taxonomy" id="714307"/>
    <lineage>
        <taxon>Bacteria</taxon>
        <taxon>Bacillati</taxon>
        <taxon>Bacillota</taxon>
        <taxon>Bacilli</taxon>
        <taxon>Bacillales</taxon>
        <taxon>Staphylococcaceae</taxon>
        <taxon>Salinicoccus</taxon>
    </lineage>
</organism>
<proteinExistence type="predicted"/>
<evidence type="ECO:0000313" key="2">
    <source>
        <dbReference type="Proteomes" id="UP000219412"/>
    </source>
</evidence>
<keyword evidence="2" id="KW-1185">Reference proteome</keyword>
<name>A0A285UIY5_9STAP</name>
<gene>
    <name evidence="1" type="ORF">SAMN05878391_1422</name>
</gene>
<reference evidence="2" key="1">
    <citation type="submission" date="2017-08" db="EMBL/GenBank/DDBJ databases">
        <authorList>
            <person name="Varghese N."/>
            <person name="Submissions S."/>
        </authorList>
    </citation>
    <scope>NUCLEOTIDE SEQUENCE [LARGE SCALE GENOMIC DNA]</scope>
    <source>
        <strain evidence="2">DSM 23173</strain>
    </source>
</reference>
<dbReference type="EMBL" id="OBQF01000003">
    <property type="protein sequence ID" value="SOC41809.1"/>
    <property type="molecule type" value="Genomic_DNA"/>
</dbReference>
<protein>
    <submittedName>
        <fullName evidence="1">Uncharacterized protein</fullName>
    </submittedName>
</protein>